<feature type="domain" description="Toprim" evidence="8">
    <location>
        <begin position="82"/>
        <end position="177"/>
    </location>
</feature>
<dbReference type="PANTHER" id="PTHR30446">
    <property type="entry name" value="RECOMBINATION PROTEIN RECR"/>
    <property type="match status" value="1"/>
</dbReference>
<dbReference type="Gene3D" id="6.10.250.240">
    <property type="match status" value="1"/>
</dbReference>
<reference evidence="9 10" key="1">
    <citation type="journal article" date="2016" name="Nat. Commun.">
        <title>Thousands of microbial genomes shed light on interconnected biogeochemical processes in an aquifer system.</title>
        <authorList>
            <person name="Anantharaman K."/>
            <person name="Brown C.T."/>
            <person name="Hug L.A."/>
            <person name="Sharon I."/>
            <person name="Castelle C.J."/>
            <person name="Probst A.J."/>
            <person name="Thomas B.C."/>
            <person name="Singh A."/>
            <person name="Wilkins M.J."/>
            <person name="Karaoz U."/>
            <person name="Brodie E.L."/>
            <person name="Williams K.H."/>
            <person name="Hubbard S.S."/>
            <person name="Banfield J.F."/>
        </authorList>
    </citation>
    <scope>NUCLEOTIDE SEQUENCE [LARGE SCALE GENOMIC DNA]</scope>
</reference>
<comment type="function">
    <text evidence="7">May play a role in DNA repair. It seems to be involved in an RecBC-independent recombinational process of DNA repair. It may act with RecF and RecO.</text>
</comment>
<dbReference type="Gene3D" id="1.10.8.420">
    <property type="entry name" value="RecR Domain 1"/>
    <property type="match status" value="1"/>
</dbReference>
<evidence type="ECO:0000256" key="1">
    <source>
        <dbReference type="ARBA" id="ARBA00022723"/>
    </source>
</evidence>
<evidence type="ECO:0000259" key="8">
    <source>
        <dbReference type="PROSITE" id="PS50880"/>
    </source>
</evidence>
<dbReference type="PANTHER" id="PTHR30446:SF0">
    <property type="entry name" value="RECOMBINATION PROTEIN RECR"/>
    <property type="match status" value="1"/>
</dbReference>
<dbReference type="InterPro" id="IPR015967">
    <property type="entry name" value="Rcmb_RecR_Znf"/>
</dbReference>
<evidence type="ECO:0000256" key="7">
    <source>
        <dbReference type="HAMAP-Rule" id="MF_00017"/>
    </source>
</evidence>
<dbReference type="Pfam" id="PF13662">
    <property type="entry name" value="Toprim_4"/>
    <property type="match status" value="1"/>
</dbReference>
<protein>
    <recommendedName>
        <fullName evidence="7">Recombination protein RecR</fullName>
    </recommendedName>
</protein>
<dbReference type="GO" id="GO:0006310">
    <property type="term" value="P:DNA recombination"/>
    <property type="evidence" value="ECO:0007669"/>
    <property type="project" value="UniProtKB-UniRule"/>
</dbReference>
<dbReference type="CDD" id="cd01025">
    <property type="entry name" value="TOPRIM_recR"/>
    <property type="match status" value="1"/>
</dbReference>
<feature type="zinc finger region" description="C4-type" evidence="7">
    <location>
        <begin position="59"/>
        <end position="74"/>
    </location>
</feature>
<dbReference type="Gene3D" id="3.40.1360.10">
    <property type="match status" value="1"/>
</dbReference>
<keyword evidence="3 7" id="KW-0863">Zinc-finger</keyword>
<evidence type="ECO:0000313" key="9">
    <source>
        <dbReference type="EMBL" id="OGW98957.1"/>
    </source>
</evidence>
<dbReference type="EMBL" id="MHFR01000018">
    <property type="protein sequence ID" value="OGW98957.1"/>
    <property type="molecule type" value="Genomic_DNA"/>
</dbReference>
<comment type="similarity">
    <text evidence="7">Belongs to the RecR family.</text>
</comment>
<keyword evidence="5 7" id="KW-0233">DNA recombination</keyword>
<dbReference type="SUPFAM" id="SSF111304">
    <property type="entry name" value="Recombination protein RecR"/>
    <property type="match status" value="1"/>
</dbReference>
<dbReference type="PROSITE" id="PS50880">
    <property type="entry name" value="TOPRIM"/>
    <property type="match status" value="1"/>
</dbReference>
<evidence type="ECO:0000256" key="5">
    <source>
        <dbReference type="ARBA" id="ARBA00023172"/>
    </source>
</evidence>
<keyword evidence="2 7" id="KW-0227">DNA damage</keyword>
<keyword evidence="4 7" id="KW-0862">Zinc</keyword>
<dbReference type="InterPro" id="IPR006171">
    <property type="entry name" value="TOPRIM_dom"/>
</dbReference>
<dbReference type="GO" id="GO:0006281">
    <property type="term" value="P:DNA repair"/>
    <property type="evidence" value="ECO:0007669"/>
    <property type="project" value="UniProtKB-UniRule"/>
</dbReference>
<dbReference type="Pfam" id="PF02132">
    <property type="entry name" value="RecR_ZnF"/>
    <property type="match status" value="1"/>
</dbReference>
<evidence type="ECO:0000256" key="2">
    <source>
        <dbReference type="ARBA" id="ARBA00022763"/>
    </source>
</evidence>
<accession>A0A1G1L1C8</accession>
<dbReference type="InterPro" id="IPR003583">
    <property type="entry name" value="Hlx-hairpin-Hlx_DNA-bd_motif"/>
</dbReference>
<sequence length="200" mass="21999">MSKGYSERLAKLIKQLSKLPGIGPKSAERIVLHMMKQEAHEVEELSKALVDAKTNTFFCEECGNLSENKLCHICADTTRDHSLICVVEQPKDVIAIEKTSGFNGIYHVLLGALSPIDGIGPRELRIEKLIKRVSGGKVEEIILATNPNAEGEATALYITEILKTKTIKITRIARGVPIGSNIEYVDQATLQRAMEARTAM</sequence>
<dbReference type="InterPro" id="IPR034137">
    <property type="entry name" value="TOPRIM_RecR"/>
</dbReference>
<evidence type="ECO:0000256" key="3">
    <source>
        <dbReference type="ARBA" id="ARBA00022771"/>
    </source>
</evidence>
<dbReference type="NCBIfam" id="TIGR00615">
    <property type="entry name" value="recR"/>
    <property type="match status" value="1"/>
</dbReference>
<organism evidence="9 10">
    <name type="scientific">Candidatus Danuiimicrobium aquiferis</name>
    <dbReference type="NCBI Taxonomy" id="1801832"/>
    <lineage>
        <taxon>Bacteria</taxon>
        <taxon>Pseudomonadati</taxon>
        <taxon>Candidatus Omnitrophota</taxon>
        <taxon>Candidatus Danuiimicrobium</taxon>
    </lineage>
</organism>
<dbReference type="InterPro" id="IPR000093">
    <property type="entry name" value="DNA_Rcmb_RecR"/>
</dbReference>
<dbReference type="Pfam" id="PF21176">
    <property type="entry name" value="RecR_HhH"/>
    <property type="match status" value="1"/>
</dbReference>
<dbReference type="SMART" id="SM00493">
    <property type="entry name" value="TOPRIM"/>
    <property type="match status" value="1"/>
</dbReference>
<dbReference type="Proteomes" id="UP000178187">
    <property type="component" value="Unassembled WGS sequence"/>
</dbReference>
<gene>
    <name evidence="7" type="primary">recR</name>
    <name evidence="9" type="ORF">A3G33_06435</name>
</gene>
<dbReference type="HAMAP" id="MF_00017">
    <property type="entry name" value="RecR"/>
    <property type="match status" value="1"/>
</dbReference>
<dbReference type="SMART" id="SM00278">
    <property type="entry name" value="HhH1"/>
    <property type="match status" value="1"/>
</dbReference>
<evidence type="ECO:0000256" key="4">
    <source>
        <dbReference type="ARBA" id="ARBA00022833"/>
    </source>
</evidence>
<comment type="caution">
    <text evidence="9">The sequence shown here is derived from an EMBL/GenBank/DDBJ whole genome shotgun (WGS) entry which is preliminary data.</text>
</comment>
<name>A0A1G1L1C8_9BACT</name>
<dbReference type="Pfam" id="PF21175">
    <property type="entry name" value="RecR_C"/>
    <property type="match status" value="1"/>
</dbReference>
<dbReference type="AlphaFoldDB" id="A0A1G1L1C8"/>
<dbReference type="InterPro" id="IPR023627">
    <property type="entry name" value="Rcmb_RecR"/>
</dbReference>
<evidence type="ECO:0000256" key="6">
    <source>
        <dbReference type="ARBA" id="ARBA00023204"/>
    </source>
</evidence>
<dbReference type="PROSITE" id="PS01300">
    <property type="entry name" value="RECR"/>
    <property type="match status" value="1"/>
</dbReference>
<dbReference type="GO" id="GO:0008270">
    <property type="term" value="F:zinc ion binding"/>
    <property type="evidence" value="ECO:0007669"/>
    <property type="project" value="UniProtKB-KW"/>
</dbReference>
<keyword evidence="1 7" id="KW-0479">Metal-binding</keyword>
<evidence type="ECO:0000313" key="10">
    <source>
        <dbReference type="Proteomes" id="UP000178187"/>
    </source>
</evidence>
<keyword evidence="6 7" id="KW-0234">DNA repair</keyword>
<proteinExistence type="inferred from homology"/>
<dbReference type="GO" id="GO:0003677">
    <property type="term" value="F:DNA binding"/>
    <property type="evidence" value="ECO:0007669"/>
    <property type="project" value="UniProtKB-UniRule"/>
</dbReference>